<comment type="caution">
    <text evidence="1">The sequence shown here is derived from an EMBL/GenBank/DDBJ whole genome shotgun (WGS) entry which is preliminary data.</text>
</comment>
<name>A0ABT3SFZ4_9MYCO</name>
<evidence type="ECO:0000313" key="2">
    <source>
        <dbReference type="Proteomes" id="UP001300745"/>
    </source>
</evidence>
<dbReference type="Proteomes" id="UP001300745">
    <property type="component" value="Unassembled WGS sequence"/>
</dbReference>
<proteinExistence type="predicted"/>
<keyword evidence="2" id="KW-1185">Reference proteome</keyword>
<dbReference type="RefSeq" id="WP_265997465.1">
    <property type="nucleotide sequence ID" value="NZ_JAPJDN010000010.1"/>
</dbReference>
<sequence>MHIPLRRPDLRGELTEAVDRARHARHHPDCRCGNYQKLWCTSDEKLYCTAVDKLIDQIRRET</sequence>
<accession>A0ABT3SFZ4</accession>
<protein>
    <submittedName>
        <fullName evidence="1">Uncharacterized protein</fullName>
    </submittedName>
</protein>
<evidence type="ECO:0000313" key="1">
    <source>
        <dbReference type="EMBL" id="MCX2937807.1"/>
    </source>
</evidence>
<gene>
    <name evidence="1" type="ORF">ORI27_13945</name>
</gene>
<dbReference type="EMBL" id="JAPJDO010000010">
    <property type="protein sequence ID" value="MCX2937807.1"/>
    <property type="molecule type" value="Genomic_DNA"/>
</dbReference>
<organism evidence="1 2">
    <name type="scientific">Mycobacterium pinniadriaticum</name>
    <dbReference type="NCBI Taxonomy" id="2994102"/>
    <lineage>
        <taxon>Bacteria</taxon>
        <taxon>Bacillati</taxon>
        <taxon>Actinomycetota</taxon>
        <taxon>Actinomycetes</taxon>
        <taxon>Mycobacteriales</taxon>
        <taxon>Mycobacteriaceae</taxon>
        <taxon>Mycobacterium</taxon>
    </lineage>
</organism>
<reference evidence="1 2" key="1">
    <citation type="submission" date="2022-11" db="EMBL/GenBank/DDBJ databases">
        <title>Mycobacterium sp. nov.</title>
        <authorList>
            <person name="Papic B."/>
            <person name="Spicic S."/>
            <person name="Duvnjak S."/>
        </authorList>
    </citation>
    <scope>NUCLEOTIDE SEQUENCE [LARGE SCALE GENOMIC DNA]</scope>
    <source>
        <strain evidence="1 2">CVI_P4</strain>
    </source>
</reference>